<evidence type="ECO:0000313" key="3">
    <source>
        <dbReference type="Proteomes" id="UP000749293"/>
    </source>
</evidence>
<feature type="region of interest" description="Disordered" evidence="1">
    <location>
        <begin position="72"/>
        <end position="149"/>
    </location>
</feature>
<feature type="compositionally biased region" description="Low complexity" evidence="1">
    <location>
        <begin position="98"/>
        <end position="116"/>
    </location>
</feature>
<comment type="caution">
    <text evidence="2">The sequence shown here is derived from an EMBL/GenBank/DDBJ whole genome shotgun (WGS) entry which is preliminary data.</text>
</comment>
<proteinExistence type="predicted"/>
<evidence type="ECO:0000313" key="2">
    <source>
        <dbReference type="EMBL" id="KAF4124473.1"/>
    </source>
</evidence>
<dbReference type="RefSeq" id="XP_035323125.1">
    <property type="nucleotide sequence ID" value="XM_035467113.1"/>
</dbReference>
<dbReference type="Proteomes" id="UP000749293">
    <property type="component" value="Unassembled WGS sequence"/>
</dbReference>
<name>A0A9P5D1Z7_9HYPO</name>
<dbReference type="GeneID" id="55971367"/>
<protein>
    <submittedName>
        <fullName evidence="2">Fungal specific transcription factor domain</fullName>
    </submittedName>
</protein>
<gene>
    <name evidence="2" type="ORF">GMORB2_5139</name>
</gene>
<feature type="compositionally biased region" description="Basic residues" evidence="1">
    <location>
        <begin position="168"/>
        <end position="177"/>
    </location>
</feature>
<sequence length="278" mass="30811">MSVQLFSNVCGLFEQIDAQFTSRSVDESVGAQMTAFCIYSCGLRVWPLASRWIDSLNKIFRDPDALPLAHEGSMTEGKVQSPPDMLTWESAPPSTPVQSQQSRDMSSSFSGSMYSQPATAFDYSQQQQHQQHREDPVPPHPNTFPSFDGLMVSAAQPHASMYFQRTAAMHHHHHHHQQQQQQQQQQQPTPTVDNMGVLVDRYDSAHPAAAARAASAPTASHSTYDTTPFASSIPMTSTTAAFYPGAELGPRNDGFENELQSYIGESSGRWNKYASWVD</sequence>
<feature type="region of interest" description="Disordered" evidence="1">
    <location>
        <begin position="168"/>
        <end position="191"/>
    </location>
</feature>
<reference evidence="2" key="1">
    <citation type="submission" date="2020-03" db="EMBL/GenBank/DDBJ databases">
        <title>Site-based positive gene gene selection in Geosmithia morbida across the United States reveals a broad range of putative effectors and factors for local host and environmental adapation.</title>
        <authorList>
            <person name="Onufrak A."/>
            <person name="Murdoch R.W."/>
            <person name="Gazis R."/>
            <person name="Huff M."/>
            <person name="Staton M."/>
            <person name="Klingeman W."/>
            <person name="Hadziabdic D."/>
        </authorList>
    </citation>
    <scope>NUCLEOTIDE SEQUENCE</scope>
    <source>
        <strain evidence="2">1262</strain>
    </source>
</reference>
<dbReference type="EMBL" id="JAANYQ010000004">
    <property type="protein sequence ID" value="KAF4124473.1"/>
    <property type="molecule type" value="Genomic_DNA"/>
</dbReference>
<dbReference type="OrthoDB" id="2399539at2759"/>
<evidence type="ECO:0000256" key="1">
    <source>
        <dbReference type="SAM" id="MobiDB-lite"/>
    </source>
</evidence>
<dbReference type="AlphaFoldDB" id="A0A9P5D1Z7"/>
<organism evidence="2 3">
    <name type="scientific">Geosmithia morbida</name>
    <dbReference type="NCBI Taxonomy" id="1094350"/>
    <lineage>
        <taxon>Eukaryota</taxon>
        <taxon>Fungi</taxon>
        <taxon>Dikarya</taxon>
        <taxon>Ascomycota</taxon>
        <taxon>Pezizomycotina</taxon>
        <taxon>Sordariomycetes</taxon>
        <taxon>Hypocreomycetidae</taxon>
        <taxon>Hypocreales</taxon>
        <taxon>Bionectriaceae</taxon>
        <taxon>Geosmithia</taxon>
    </lineage>
</organism>
<feature type="compositionally biased region" description="Low complexity" evidence="1">
    <location>
        <begin position="178"/>
        <end position="187"/>
    </location>
</feature>
<accession>A0A9P5D1Z7</accession>
<keyword evidence="3" id="KW-1185">Reference proteome</keyword>